<protein>
    <submittedName>
        <fullName evidence="3">GHMP kinases putative ATP-binding protein</fullName>
    </submittedName>
</protein>
<keyword evidence="1 3" id="KW-0418">Kinase</keyword>
<keyword evidence="3" id="KW-0547">Nucleotide-binding</keyword>
<proteinExistence type="inferred from homology"/>
<gene>
    <name evidence="3" type="ordered locus">SRM_01322</name>
</gene>
<dbReference type="PANTHER" id="PTHR42282">
    <property type="entry name" value="PANTOATE KINASE-RELATED"/>
    <property type="match status" value="1"/>
</dbReference>
<dbReference type="Gene3D" id="3.30.230.10">
    <property type="match status" value="1"/>
</dbReference>
<feature type="domain" description="GHMP kinase N-terminal" evidence="2">
    <location>
        <begin position="70"/>
        <end position="144"/>
    </location>
</feature>
<dbReference type="InterPro" id="IPR014721">
    <property type="entry name" value="Ribsml_uS5_D2-typ_fold_subgr"/>
</dbReference>
<dbReference type="GO" id="GO:0005524">
    <property type="term" value="F:ATP binding"/>
    <property type="evidence" value="ECO:0007669"/>
    <property type="project" value="UniProtKB-KW"/>
</dbReference>
<dbReference type="InterPro" id="IPR006204">
    <property type="entry name" value="GHMP_kinase_N_dom"/>
</dbReference>
<name>D5H888_SALRM</name>
<dbReference type="KEGG" id="srm:SRM_01322"/>
<keyword evidence="1 3" id="KW-0808">Transferase</keyword>
<evidence type="ECO:0000313" key="4">
    <source>
        <dbReference type="Proteomes" id="UP000000933"/>
    </source>
</evidence>
<dbReference type="InterPro" id="IPR020568">
    <property type="entry name" value="Ribosomal_Su5_D2-typ_SF"/>
</dbReference>
<dbReference type="Proteomes" id="UP000000933">
    <property type="component" value="Chromosome"/>
</dbReference>
<evidence type="ECO:0000256" key="1">
    <source>
        <dbReference type="ARBA" id="ARBA00022777"/>
    </source>
</evidence>
<dbReference type="PATRIC" id="fig|761659.10.peg.1456"/>
<dbReference type="PANTHER" id="PTHR42282:SF1">
    <property type="entry name" value="PANTOATE KINASE"/>
    <property type="match status" value="1"/>
</dbReference>
<dbReference type="SUPFAM" id="SSF54211">
    <property type="entry name" value="Ribosomal protein S5 domain 2-like"/>
    <property type="match status" value="1"/>
</dbReference>
<dbReference type="HOGENOM" id="CLU_081191_0_0_10"/>
<dbReference type="GO" id="GO:0016301">
    <property type="term" value="F:kinase activity"/>
    <property type="evidence" value="ECO:0007669"/>
    <property type="project" value="UniProtKB-KW"/>
</dbReference>
<reference evidence="4" key="2">
    <citation type="submission" date="2010-04" db="EMBL/GenBank/DDBJ databases">
        <title>Genome sequence of Salinibacter ruber M8.</title>
        <authorList>
            <consortium name="Genoscope"/>
        </authorList>
    </citation>
    <scope>NUCLEOTIDE SEQUENCE [LARGE SCALE GENOMIC DNA]</scope>
    <source>
        <strain evidence="4">M8</strain>
    </source>
</reference>
<reference evidence="3 4" key="1">
    <citation type="journal article" date="2010" name="ISME J.">
        <title>Fine-scale evolution: genomic, phenotypic and ecological differentiation in two coexisting Salinibacter ruber strains.</title>
        <authorList>
            <person name="Pena A."/>
            <person name="Teeling H."/>
            <person name="Huerta-Cepas J."/>
            <person name="Santos F."/>
            <person name="Yarza P."/>
            <person name="Brito-Echeverria J."/>
            <person name="Lucio M."/>
            <person name="Schmitt-Kopplin P."/>
            <person name="Meseguer I."/>
            <person name="Schenowitz C."/>
            <person name="Dossat C."/>
            <person name="Barbe V."/>
            <person name="Dopazo J."/>
            <person name="Rossello-Mora R."/>
            <person name="Schuler M."/>
            <person name="Glockner F.O."/>
            <person name="Amann R."/>
            <person name="Gabaldon T."/>
            <person name="Anton J."/>
        </authorList>
    </citation>
    <scope>NUCLEOTIDE SEQUENCE [LARGE SCALE GENOMIC DNA]</scope>
    <source>
        <strain evidence="3 4">M8</strain>
    </source>
</reference>
<accession>D5H888</accession>
<dbReference type="InterPro" id="IPR012043">
    <property type="entry name" value="PoK"/>
</dbReference>
<evidence type="ECO:0000313" key="3">
    <source>
        <dbReference type="EMBL" id="CBH24243.1"/>
    </source>
</evidence>
<dbReference type="AlphaFoldDB" id="D5H888"/>
<evidence type="ECO:0000259" key="2">
    <source>
        <dbReference type="Pfam" id="PF00288"/>
    </source>
</evidence>
<dbReference type="HAMAP" id="MF_02223">
    <property type="entry name" value="Pantoate_kinase"/>
    <property type="match status" value="1"/>
</dbReference>
<keyword evidence="3" id="KW-0067">ATP-binding</keyword>
<sequence>MSSGRPPASMSVTAHAPGSVTPIFVPRDGRSSLGISFATADGVTATVESARETLVYLDGRPAKVAPVRGLLERLGVTATVRLDTAVPIGCGFGASGAATLATALATNERMDLGHDREALLEAAHRAEVEAGTGLGDVFIQERGGLVWDLGDGLTHATRSTRIEYQSFGGITTAAVLGDEGTVEQVTDAGRAALSGIDPDGPIADLLEASWQFAQETGLATDRVAEAVASVRAVGGTATMAMIGETVVATGAEGGLDHDTHITPEGAALA</sequence>
<organism evidence="3 4">
    <name type="scientific">Salinibacter ruber (strain M8)</name>
    <dbReference type="NCBI Taxonomy" id="761659"/>
    <lineage>
        <taxon>Bacteria</taxon>
        <taxon>Pseudomonadati</taxon>
        <taxon>Rhodothermota</taxon>
        <taxon>Rhodothermia</taxon>
        <taxon>Rhodothermales</taxon>
        <taxon>Salinibacteraceae</taxon>
        <taxon>Salinibacter</taxon>
    </lineage>
</organism>
<dbReference type="Pfam" id="PF00288">
    <property type="entry name" value="GHMP_kinases_N"/>
    <property type="match status" value="1"/>
</dbReference>
<dbReference type="EMBL" id="FP565814">
    <property type="protein sequence ID" value="CBH24243.1"/>
    <property type="molecule type" value="Genomic_DNA"/>
</dbReference>